<reference evidence="10 11" key="1">
    <citation type="journal article" date="2016" name="Nat. Commun.">
        <title>Thousands of microbial genomes shed light on interconnected biogeochemical processes in an aquifer system.</title>
        <authorList>
            <person name="Anantharaman K."/>
            <person name="Brown C.T."/>
            <person name="Hug L.A."/>
            <person name="Sharon I."/>
            <person name="Castelle C.J."/>
            <person name="Probst A.J."/>
            <person name="Thomas B.C."/>
            <person name="Singh A."/>
            <person name="Wilkins M.J."/>
            <person name="Karaoz U."/>
            <person name="Brodie E.L."/>
            <person name="Williams K.H."/>
            <person name="Hubbard S.S."/>
            <person name="Banfield J.F."/>
        </authorList>
    </citation>
    <scope>NUCLEOTIDE SEQUENCE [LARGE SCALE GENOMIC DNA]</scope>
</reference>
<dbReference type="InterPro" id="IPR003148">
    <property type="entry name" value="RCK_N"/>
</dbReference>
<feature type="domain" description="Cation/H+ exchanger transmembrane" evidence="8">
    <location>
        <begin position="14"/>
        <end position="365"/>
    </location>
</feature>
<evidence type="ECO:0000313" key="10">
    <source>
        <dbReference type="EMBL" id="OGL86862.1"/>
    </source>
</evidence>
<proteinExistence type="inferred from homology"/>
<dbReference type="Proteomes" id="UP000176593">
    <property type="component" value="Unassembled WGS sequence"/>
</dbReference>
<dbReference type="GO" id="GO:0006813">
    <property type="term" value="P:potassium ion transport"/>
    <property type="evidence" value="ECO:0007669"/>
    <property type="project" value="InterPro"/>
</dbReference>
<evidence type="ECO:0000313" key="11">
    <source>
        <dbReference type="Proteomes" id="UP000176593"/>
    </source>
</evidence>
<dbReference type="Pfam" id="PF00999">
    <property type="entry name" value="Na_H_Exchanger"/>
    <property type="match status" value="1"/>
</dbReference>
<evidence type="ECO:0000259" key="9">
    <source>
        <dbReference type="Pfam" id="PF02254"/>
    </source>
</evidence>
<comment type="caution">
    <text evidence="10">The sequence shown here is derived from an EMBL/GenBank/DDBJ whole genome shotgun (WGS) entry which is preliminary data.</text>
</comment>
<evidence type="ECO:0000256" key="7">
    <source>
        <dbReference type="SAM" id="Phobius"/>
    </source>
</evidence>
<name>A0A1F7V8L2_9BACT</name>
<comment type="subcellular location">
    <subcellularLocation>
        <location evidence="1">Membrane</location>
        <topology evidence="1">Multi-pass membrane protein</topology>
    </subcellularLocation>
</comment>
<evidence type="ECO:0000256" key="4">
    <source>
        <dbReference type="ARBA" id="ARBA00022692"/>
    </source>
</evidence>
<dbReference type="GO" id="GO:1902600">
    <property type="term" value="P:proton transmembrane transport"/>
    <property type="evidence" value="ECO:0007669"/>
    <property type="project" value="InterPro"/>
</dbReference>
<feature type="transmembrane region" description="Helical" evidence="7">
    <location>
        <begin position="266"/>
        <end position="283"/>
    </location>
</feature>
<dbReference type="InterPro" id="IPR036291">
    <property type="entry name" value="NAD(P)-bd_dom_sf"/>
</dbReference>
<dbReference type="SUPFAM" id="SSF51735">
    <property type="entry name" value="NAD(P)-binding Rossmann-fold domains"/>
    <property type="match status" value="1"/>
</dbReference>
<evidence type="ECO:0000256" key="2">
    <source>
        <dbReference type="ARBA" id="ARBA00005551"/>
    </source>
</evidence>
<keyword evidence="6 7" id="KW-0472">Membrane</keyword>
<feature type="transmembrane region" description="Helical" evidence="7">
    <location>
        <begin position="147"/>
        <end position="166"/>
    </location>
</feature>
<dbReference type="Gene3D" id="1.20.1530.20">
    <property type="match status" value="1"/>
</dbReference>
<feature type="transmembrane region" description="Helical" evidence="7">
    <location>
        <begin position="289"/>
        <end position="310"/>
    </location>
</feature>
<dbReference type="Pfam" id="PF02254">
    <property type="entry name" value="TrkA_N"/>
    <property type="match status" value="1"/>
</dbReference>
<dbReference type="PANTHER" id="PTHR42751:SF3">
    <property type="entry name" value="SODIUM_GLUTAMATE SYMPORTER"/>
    <property type="match status" value="1"/>
</dbReference>
<dbReference type="PANTHER" id="PTHR42751">
    <property type="entry name" value="SODIUM/HYDROGEN EXCHANGER FAMILY/TRKA DOMAIN PROTEIN"/>
    <property type="match status" value="1"/>
</dbReference>
<dbReference type="InterPro" id="IPR006153">
    <property type="entry name" value="Cation/H_exchanger_TM"/>
</dbReference>
<keyword evidence="3" id="KW-0813">Transport</keyword>
<sequence length="556" mass="60992">MLEELFFEIGIVFIIVAIASMLIHRLKLPLILGYIIAGVMIGPSLLALTNSSDVFHVMSQIGVAFLLFTVGLGLNWRNVKDVGGVSFATGVGQVIFTTIIGFGFSLLLGFSAVTSIYLAIAFTFASTIIVVKSLTDKEDTDSLYGRISIGFLLVQDFIAMIILLGLNGMKTGAPLEQVFVGSLLKAILLVPCLWFVSSKVLPPILHYVAKSQELLFVFAIGWCFTIALLLSRLGFGIELGALIAGITLSGSFYHREITTRIRPLRDFFLILFFIVLGTQFHLAGLSSMALPIICFTLFILIGNPLIVMIVMRLLGYHPRTGFLAGTTVAQISEFSFIIIGAGIVSGQLPPDILGLVTAVGILTIAGSSSLIQYNERIFDVIHPLFRWLEPKHVLDVEMKKVHKPVHTLLFGFHRTGSALLETIQNMKKTFSVIDFDPQVIYELAESGISSVYGDAGDENFLEDVQTDKAKLIISTIPDVAISSTILTFLRLKKFTGTVIVSARTHEEAERCYELGAAYVIVPSILSGKKMSELLEKTKLNKALWKKHHEQTTLNTL</sequence>
<feature type="transmembrane region" description="Helical" evidence="7">
    <location>
        <begin position="116"/>
        <end position="135"/>
    </location>
</feature>
<evidence type="ECO:0000256" key="6">
    <source>
        <dbReference type="ARBA" id="ARBA00023136"/>
    </source>
</evidence>
<feature type="transmembrane region" description="Helical" evidence="7">
    <location>
        <begin position="213"/>
        <end position="230"/>
    </location>
</feature>
<feature type="transmembrane region" description="Helical" evidence="7">
    <location>
        <begin position="322"/>
        <end position="346"/>
    </location>
</feature>
<evidence type="ECO:0000256" key="1">
    <source>
        <dbReference type="ARBA" id="ARBA00004141"/>
    </source>
</evidence>
<feature type="transmembrane region" description="Helical" evidence="7">
    <location>
        <begin position="352"/>
        <end position="371"/>
    </location>
</feature>
<dbReference type="GO" id="GO:0016020">
    <property type="term" value="C:membrane"/>
    <property type="evidence" value="ECO:0007669"/>
    <property type="project" value="UniProtKB-SubCell"/>
</dbReference>
<feature type="transmembrane region" description="Helical" evidence="7">
    <location>
        <begin position="87"/>
        <end position="110"/>
    </location>
</feature>
<gene>
    <name evidence="10" type="ORF">A3I41_01120</name>
</gene>
<comment type="similarity">
    <text evidence="2">Belongs to the monovalent cation:proton antiporter 2 (CPA2) transporter (TC 2.A.37) family.</text>
</comment>
<dbReference type="GO" id="GO:0015297">
    <property type="term" value="F:antiporter activity"/>
    <property type="evidence" value="ECO:0007669"/>
    <property type="project" value="InterPro"/>
</dbReference>
<feature type="transmembrane region" description="Helical" evidence="7">
    <location>
        <begin position="6"/>
        <end position="23"/>
    </location>
</feature>
<dbReference type="EMBL" id="MGEQ01000004">
    <property type="protein sequence ID" value="OGL86862.1"/>
    <property type="molecule type" value="Genomic_DNA"/>
</dbReference>
<evidence type="ECO:0000259" key="8">
    <source>
        <dbReference type="Pfam" id="PF00999"/>
    </source>
</evidence>
<keyword evidence="4 7" id="KW-0812">Transmembrane</keyword>
<feature type="transmembrane region" description="Helical" evidence="7">
    <location>
        <begin position="54"/>
        <end position="75"/>
    </location>
</feature>
<organism evidence="10 11">
    <name type="scientific">Candidatus Uhrbacteria bacterium RIFCSPLOWO2_02_FULL_48_18</name>
    <dbReference type="NCBI Taxonomy" id="1802408"/>
    <lineage>
        <taxon>Bacteria</taxon>
        <taxon>Candidatus Uhriibacteriota</taxon>
    </lineage>
</organism>
<keyword evidence="5 7" id="KW-1133">Transmembrane helix</keyword>
<feature type="transmembrane region" description="Helical" evidence="7">
    <location>
        <begin position="30"/>
        <end position="48"/>
    </location>
</feature>
<dbReference type="Gene3D" id="3.40.50.720">
    <property type="entry name" value="NAD(P)-binding Rossmann-like Domain"/>
    <property type="match status" value="1"/>
</dbReference>
<feature type="domain" description="RCK N-terminal" evidence="9">
    <location>
        <begin position="409"/>
        <end position="522"/>
    </location>
</feature>
<accession>A0A1F7V8L2</accession>
<dbReference type="InterPro" id="IPR038770">
    <property type="entry name" value="Na+/solute_symporter_sf"/>
</dbReference>
<protein>
    <submittedName>
        <fullName evidence="10">Uncharacterized protein</fullName>
    </submittedName>
</protein>
<dbReference type="AlphaFoldDB" id="A0A1F7V8L2"/>
<evidence type="ECO:0000256" key="3">
    <source>
        <dbReference type="ARBA" id="ARBA00022448"/>
    </source>
</evidence>
<feature type="transmembrane region" description="Helical" evidence="7">
    <location>
        <begin position="236"/>
        <end position="254"/>
    </location>
</feature>
<feature type="transmembrane region" description="Helical" evidence="7">
    <location>
        <begin position="178"/>
        <end position="201"/>
    </location>
</feature>
<evidence type="ECO:0000256" key="5">
    <source>
        <dbReference type="ARBA" id="ARBA00022989"/>
    </source>
</evidence>